<keyword evidence="1 2" id="KW-0238">DNA-binding</keyword>
<dbReference type="Gene3D" id="1.10.10.60">
    <property type="entry name" value="Homeodomain-like"/>
    <property type="match status" value="1"/>
</dbReference>
<dbReference type="PANTHER" id="PTHR30055:SF226">
    <property type="entry name" value="HTH-TYPE TRANSCRIPTIONAL REGULATOR PKSA"/>
    <property type="match status" value="1"/>
</dbReference>
<feature type="domain" description="HTH tetR-type" evidence="4">
    <location>
        <begin position="31"/>
        <end position="91"/>
    </location>
</feature>
<feature type="region of interest" description="Disordered" evidence="3">
    <location>
        <begin position="1"/>
        <end position="33"/>
    </location>
</feature>
<dbReference type="InterPro" id="IPR050109">
    <property type="entry name" value="HTH-type_TetR-like_transc_reg"/>
</dbReference>
<dbReference type="InterPro" id="IPR001647">
    <property type="entry name" value="HTH_TetR"/>
</dbReference>
<dbReference type="RefSeq" id="WP_230272795.1">
    <property type="nucleotide sequence ID" value="NZ_JAJKFW010000016.1"/>
</dbReference>
<evidence type="ECO:0000256" key="1">
    <source>
        <dbReference type="ARBA" id="ARBA00023125"/>
    </source>
</evidence>
<reference evidence="5" key="1">
    <citation type="submission" date="2021-11" db="EMBL/GenBank/DDBJ databases">
        <title>Genome sequence.</title>
        <authorList>
            <person name="Sun Q."/>
        </authorList>
    </citation>
    <scope>NUCLEOTIDE SEQUENCE</scope>
    <source>
        <strain evidence="5">JC740</strain>
    </source>
</reference>
<organism evidence="5 6">
    <name type="scientific">Rhodopirellula halodulae</name>
    <dbReference type="NCBI Taxonomy" id="2894198"/>
    <lineage>
        <taxon>Bacteria</taxon>
        <taxon>Pseudomonadati</taxon>
        <taxon>Planctomycetota</taxon>
        <taxon>Planctomycetia</taxon>
        <taxon>Pirellulales</taxon>
        <taxon>Pirellulaceae</taxon>
        <taxon>Rhodopirellula</taxon>
    </lineage>
</organism>
<proteinExistence type="predicted"/>
<sequence length="261" mass="28714">MSRSQPDADTTDSRETVSGSVESGSVEPGLPEPAQRLLNAAGPVFAQRGFDRATVREIANIADVNVASVSYYFGDKKGLYTAVIRFIRERRERAFPLPVLGQGTAQRDLELLVRTLLSRMLASDETGWESMLMMREMQHPTSAIDGLVRDYFKPLYDALCQTIGTLLPPLDANSSWQTDALVPQLALGVVGQCLHYRIGRPVLNHLIAPELLQKHYGSDALCRMITATTLAACQDQNVIQQHLLLESSTFPPAEDVACQSN</sequence>
<evidence type="ECO:0000259" key="4">
    <source>
        <dbReference type="PROSITE" id="PS50977"/>
    </source>
</evidence>
<keyword evidence="6" id="KW-1185">Reference proteome</keyword>
<dbReference type="PRINTS" id="PR00455">
    <property type="entry name" value="HTHTETR"/>
</dbReference>
<dbReference type="Proteomes" id="UP001430306">
    <property type="component" value="Unassembled WGS sequence"/>
</dbReference>
<dbReference type="InterPro" id="IPR023772">
    <property type="entry name" value="DNA-bd_HTH_TetR-type_CS"/>
</dbReference>
<dbReference type="PANTHER" id="PTHR30055">
    <property type="entry name" value="HTH-TYPE TRANSCRIPTIONAL REGULATOR RUTR"/>
    <property type="match status" value="1"/>
</dbReference>
<dbReference type="SUPFAM" id="SSF48498">
    <property type="entry name" value="Tetracyclin repressor-like, C-terminal domain"/>
    <property type="match status" value="1"/>
</dbReference>
<gene>
    <name evidence="5" type="ORF">LOC71_07480</name>
</gene>
<evidence type="ECO:0000256" key="3">
    <source>
        <dbReference type="SAM" id="MobiDB-lite"/>
    </source>
</evidence>
<comment type="caution">
    <text evidence="5">The sequence shown here is derived from an EMBL/GenBank/DDBJ whole genome shotgun (WGS) entry which is preliminary data.</text>
</comment>
<dbReference type="Gene3D" id="1.10.357.10">
    <property type="entry name" value="Tetracycline Repressor, domain 2"/>
    <property type="match status" value="1"/>
</dbReference>
<protein>
    <submittedName>
        <fullName evidence="5">CerR family C-terminal domain-containing protein</fullName>
    </submittedName>
</protein>
<dbReference type="InterPro" id="IPR036271">
    <property type="entry name" value="Tet_transcr_reg_TetR-rel_C_sf"/>
</dbReference>
<dbReference type="PROSITE" id="PS01081">
    <property type="entry name" value="HTH_TETR_1"/>
    <property type="match status" value="1"/>
</dbReference>
<dbReference type="EMBL" id="JAJKFW010000016">
    <property type="protein sequence ID" value="MCC9642110.1"/>
    <property type="molecule type" value="Genomic_DNA"/>
</dbReference>
<evidence type="ECO:0000313" key="5">
    <source>
        <dbReference type="EMBL" id="MCC9642110.1"/>
    </source>
</evidence>
<dbReference type="Pfam" id="PF00440">
    <property type="entry name" value="TetR_N"/>
    <property type="match status" value="1"/>
</dbReference>
<dbReference type="InterPro" id="IPR015292">
    <property type="entry name" value="Tscrpt_reg_YbiH_C"/>
</dbReference>
<evidence type="ECO:0000256" key="2">
    <source>
        <dbReference type="PROSITE-ProRule" id="PRU00335"/>
    </source>
</evidence>
<accession>A0ABS8NEY2</accession>
<evidence type="ECO:0000313" key="6">
    <source>
        <dbReference type="Proteomes" id="UP001430306"/>
    </source>
</evidence>
<name>A0ABS8NEY2_9BACT</name>
<feature type="compositionally biased region" description="Low complexity" evidence="3">
    <location>
        <begin position="16"/>
        <end position="29"/>
    </location>
</feature>
<feature type="DNA-binding region" description="H-T-H motif" evidence="2">
    <location>
        <begin position="54"/>
        <end position="73"/>
    </location>
</feature>
<dbReference type="SUPFAM" id="SSF46689">
    <property type="entry name" value="Homeodomain-like"/>
    <property type="match status" value="1"/>
</dbReference>
<dbReference type="InterPro" id="IPR009057">
    <property type="entry name" value="Homeodomain-like_sf"/>
</dbReference>
<dbReference type="Pfam" id="PF09209">
    <property type="entry name" value="CecR_C"/>
    <property type="match status" value="1"/>
</dbReference>
<dbReference type="PROSITE" id="PS50977">
    <property type="entry name" value="HTH_TETR_2"/>
    <property type="match status" value="1"/>
</dbReference>